<dbReference type="InterPro" id="IPR043857">
    <property type="entry name" value="DUF5819"/>
</dbReference>
<evidence type="ECO:0000256" key="1">
    <source>
        <dbReference type="SAM" id="MobiDB-lite"/>
    </source>
</evidence>
<dbReference type="EMBL" id="JAFEJA010000001">
    <property type="protein sequence ID" value="MBM9620440.1"/>
    <property type="molecule type" value="Genomic_DNA"/>
</dbReference>
<feature type="transmembrane region" description="Helical" evidence="2">
    <location>
        <begin position="113"/>
        <end position="137"/>
    </location>
</feature>
<name>A0ABS2USL7_9ACTN</name>
<keyword evidence="4" id="KW-1185">Reference proteome</keyword>
<feature type="compositionally biased region" description="Low complexity" evidence="1">
    <location>
        <begin position="82"/>
        <end position="97"/>
    </location>
</feature>
<reference evidence="3 4" key="1">
    <citation type="journal article" date="2016" name="Arch. Microbiol.">
        <title>Streptomyces zhihengii sp. nov., isolated from rhizospheric soil of Psammosilene tunicoides.</title>
        <authorList>
            <person name="Huang M.J."/>
            <person name="Fei J.J."/>
            <person name="Salam N."/>
            <person name="Kim C.J."/>
            <person name="Hozzein W.N."/>
            <person name="Xiao M."/>
            <person name="Huang H.Q."/>
            <person name="Li W.J."/>
        </authorList>
    </citation>
    <scope>NUCLEOTIDE SEQUENCE [LARGE SCALE GENOMIC DNA]</scope>
    <source>
        <strain evidence="3 4">YIM T102</strain>
    </source>
</reference>
<evidence type="ECO:0000256" key="2">
    <source>
        <dbReference type="SAM" id="Phobius"/>
    </source>
</evidence>
<gene>
    <name evidence="3" type="ORF">JE024_17160</name>
</gene>
<protein>
    <submittedName>
        <fullName evidence="3">Uncharacterized protein</fullName>
    </submittedName>
</protein>
<sequence length="320" mass="33767">MRSDGHEDGAGVGGPGSGPPPPRTPAADESVPAEPAPGEPGPAPEAPAPGQGPEAPASPAPGERAQAVPEPAPAPGEPSPAGPASGGSVPPGTVPGEPAPAGGIGALSLPYQVVAAIGLALVGVFACVHLAMVFLHVAPANTVTKSHGDAVRWWTFPEFEQNWRLFAPNPLQQNVAVEVRAEYLAADGQRRTTEWVDMTAQDAEEIRGNLFPSHVHQNQLRRGWDFYLGSHDADNRPSGVRGRLAEQYLRRIAMQRLDGEGLDGPVQRVQLRSASRSIKAPEWSAEKTDTRPVHRVLPWWTITAADLPEGVVNGRTEALR</sequence>
<feature type="compositionally biased region" description="Pro residues" evidence="1">
    <location>
        <begin position="70"/>
        <end position="81"/>
    </location>
</feature>
<evidence type="ECO:0000313" key="4">
    <source>
        <dbReference type="Proteomes" id="UP000664109"/>
    </source>
</evidence>
<accession>A0ABS2USL7</accession>
<keyword evidence="2" id="KW-1133">Transmembrane helix</keyword>
<keyword evidence="2" id="KW-0472">Membrane</keyword>
<keyword evidence="2" id="KW-0812">Transmembrane</keyword>
<comment type="caution">
    <text evidence="3">The sequence shown here is derived from an EMBL/GenBank/DDBJ whole genome shotgun (WGS) entry which is preliminary data.</text>
</comment>
<feature type="compositionally biased region" description="Pro residues" evidence="1">
    <location>
        <begin position="34"/>
        <end position="47"/>
    </location>
</feature>
<feature type="region of interest" description="Disordered" evidence="1">
    <location>
        <begin position="1"/>
        <end position="97"/>
    </location>
</feature>
<feature type="compositionally biased region" description="Low complexity" evidence="1">
    <location>
        <begin position="48"/>
        <end position="69"/>
    </location>
</feature>
<dbReference type="Proteomes" id="UP000664109">
    <property type="component" value="Unassembled WGS sequence"/>
</dbReference>
<dbReference type="Pfam" id="PF19136">
    <property type="entry name" value="DUF5819"/>
    <property type="match status" value="1"/>
</dbReference>
<evidence type="ECO:0000313" key="3">
    <source>
        <dbReference type="EMBL" id="MBM9620440.1"/>
    </source>
</evidence>
<organism evidence="3 4">
    <name type="scientific">Streptomyces zhihengii</name>
    <dbReference type="NCBI Taxonomy" id="1818004"/>
    <lineage>
        <taxon>Bacteria</taxon>
        <taxon>Bacillati</taxon>
        <taxon>Actinomycetota</taxon>
        <taxon>Actinomycetes</taxon>
        <taxon>Kitasatosporales</taxon>
        <taxon>Streptomycetaceae</taxon>
        <taxon>Streptomyces</taxon>
    </lineage>
</organism>
<proteinExistence type="predicted"/>